<dbReference type="InterPro" id="IPR014821">
    <property type="entry name" value="Ins145_P3_rcpt"/>
</dbReference>
<dbReference type="PANTHER" id="PTHR13715:SF99">
    <property type="entry name" value="INOSITOL 1,4,5-TRISPHOSPHATE RECEPTOR-LIKE PROTEIN A"/>
    <property type="match status" value="1"/>
</dbReference>
<comment type="subcellular location">
    <subcellularLocation>
        <location evidence="1">Endomembrane system</location>
        <topology evidence="1">Multi-pass membrane protein</topology>
    </subcellularLocation>
</comment>
<evidence type="ECO:0000256" key="1">
    <source>
        <dbReference type="ARBA" id="ARBA00004127"/>
    </source>
</evidence>
<dbReference type="PROSITE" id="PS50919">
    <property type="entry name" value="MIR"/>
    <property type="match status" value="1"/>
</dbReference>
<dbReference type="GO" id="GO:0012505">
    <property type="term" value="C:endomembrane system"/>
    <property type="evidence" value="ECO:0007669"/>
    <property type="project" value="UniProtKB-SubCell"/>
</dbReference>
<dbReference type="CDD" id="cd23280">
    <property type="entry name" value="beta-trefoil_MIR_itr-1-like"/>
    <property type="match status" value="1"/>
</dbReference>
<feature type="region of interest" description="Disordered" evidence="12">
    <location>
        <begin position="1863"/>
        <end position="1889"/>
    </location>
</feature>
<reference evidence="15" key="1">
    <citation type="submission" date="2017-05" db="UniProtKB">
        <authorList>
            <consortium name="EnsemblMetazoa"/>
        </authorList>
    </citation>
    <scope>IDENTIFICATION</scope>
</reference>
<dbReference type="eggNOG" id="KOG3533">
    <property type="taxonomic scope" value="Eukaryota"/>
</dbReference>
<feature type="transmembrane region" description="Helical" evidence="13">
    <location>
        <begin position="2286"/>
        <end position="2305"/>
    </location>
</feature>
<evidence type="ECO:0000256" key="9">
    <source>
        <dbReference type="ARBA" id="ARBA00023286"/>
    </source>
</evidence>
<dbReference type="InterPro" id="IPR035910">
    <property type="entry name" value="RyR/IP3R_RIH_dom_sf"/>
</dbReference>
<dbReference type="SUPFAM" id="SSF48371">
    <property type="entry name" value="ARM repeat"/>
    <property type="match status" value="1"/>
</dbReference>
<evidence type="ECO:0000256" key="12">
    <source>
        <dbReference type="SAM" id="MobiDB-lite"/>
    </source>
</evidence>
<evidence type="ECO:0000256" key="5">
    <source>
        <dbReference type="ARBA" id="ARBA00022989"/>
    </source>
</evidence>
<evidence type="ECO:0000259" key="14">
    <source>
        <dbReference type="PROSITE" id="PS50919"/>
    </source>
</evidence>
<keyword evidence="4" id="KW-0677">Repeat</keyword>
<feature type="transmembrane region" description="Helical" evidence="13">
    <location>
        <begin position="2326"/>
        <end position="2348"/>
    </location>
</feature>
<keyword evidence="11" id="KW-0175">Coiled coil</keyword>
<dbReference type="InParanoid" id="A0A1X7UW43"/>
<dbReference type="PANTHER" id="PTHR13715">
    <property type="entry name" value="RYANODINE RECEPTOR AND IP3 RECEPTOR"/>
    <property type="match status" value="1"/>
</dbReference>
<dbReference type="Gene3D" id="2.80.10.50">
    <property type="match status" value="2"/>
</dbReference>
<dbReference type="GO" id="GO:0016020">
    <property type="term" value="C:membrane"/>
    <property type="evidence" value="ECO:0007669"/>
    <property type="project" value="InterPro"/>
</dbReference>
<dbReference type="Pfam" id="PF08709">
    <property type="entry name" value="Ins145_P3_rec"/>
    <property type="match status" value="1"/>
</dbReference>
<keyword evidence="9" id="KW-1071">Ligand-gated ion channel</keyword>
<feature type="transmembrane region" description="Helical" evidence="13">
    <location>
        <begin position="2517"/>
        <end position="2540"/>
    </location>
</feature>
<keyword evidence="8" id="KW-0675">Receptor</keyword>
<feature type="domain" description="MIR" evidence="14">
    <location>
        <begin position="302"/>
        <end position="351"/>
    </location>
</feature>
<evidence type="ECO:0000313" key="15">
    <source>
        <dbReference type="EnsemblMetazoa" id="Aqu2.1.31891_001"/>
    </source>
</evidence>
<dbReference type="InterPro" id="IPR016093">
    <property type="entry name" value="MIR_motif"/>
</dbReference>
<evidence type="ECO:0000256" key="13">
    <source>
        <dbReference type="SAM" id="Phobius"/>
    </source>
</evidence>
<dbReference type="InterPro" id="IPR005821">
    <property type="entry name" value="Ion_trans_dom"/>
</dbReference>
<dbReference type="InterPro" id="IPR036300">
    <property type="entry name" value="MIR_dom_sf"/>
</dbReference>
<keyword evidence="5 13" id="KW-1133">Transmembrane helix</keyword>
<dbReference type="EnsemblMetazoa" id="Aqu2.1.31891_001">
    <property type="protein sequence ID" value="Aqu2.1.31891_001"/>
    <property type="gene ID" value="Aqu2.1.31891"/>
</dbReference>
<dbReference type="SUPFAM" id="SSF100909">
    <property type="entry name" value="IP3 receptor type 1 binding core, domain 2"/>
    <property type="match status" value="1"/>
</dbReference>
<feature type="compositionally biased region" description="Polar residues" evidence="12">
    <location>
        <begin position="1601"/>
        <end position="1610"/>
    </location>
</feature>
<organism evidence="15">
    <name type="scientific">Amphimedon queenslandica</name>
    <name type="common">Sponge</name>
    <dbReference type="NCBI Taxonomy" id="400682"/>
    <lineage>
        <taxon>Eukaryota</taxon>
        <taxon>Metazoa</taxon>
        <taxon>Porifera</taxon>
        <taxon>Demospongiae</taxon>
        <taxon>Heteroscleromorpha</taxon>
        <taxon>Haplosclerida</taxon>
        <taxon>Niphatidae</taxon>
        <taxon>Amphimedon</taxon>
    </lineage>
</organism>
<dbReference type="InterPro" id="IPR016024">
    <property type="entry name" value="ARM-type_fold"/>
</dbReference>
<dbReference type="SUPFAM" id="SSF82109">
    <property type="entry name" value="MIR domain"/>
    <property type="match status" value="3"/>
</dbReference>
<dbReference type="Pfam" id="PF08454">
    <property type="entry name" value="RIH_assoc"/>
    <property type="match status" value="1"/>
</dbReference>
<evidence type="ECO:0000256" key="8">
    <source>
        <dbReference type="ARBA" id="ARBA00023170"/>
    </source>
</evidence>
<keyword evidence="10" id="KW-0407">Ion channel</keyword>
<dbReference type="Pfam" id="PF02815">
    <property type="entry name" value="MIR"/>
    <property type="match status" value="1"/>
</dbReference>
<dbReference type="InterPro" id="IPR013662">
    <property type="entry name" value="RIH_assoc-dom"/>
</dbReference>
<dbReference type="OrthoDB" id="300855at2759"/>
<dbReference type="Gene3D" id="1.10.287.70">
    <property type="match status" value="1"/>
</dbReference>
<keyword evidence="2" id="KW-0813">Transport</keyword>
<evidence type="ECO:0000256" key="11">
    <source>
        <dbReference type="SAM" id="Coils"/>
    </source>
</evidence>
<feature type="coiled-coil region" evidence="11">
    <location>
        <begin position="479"/>
        <end position="506"/>
    </location>
</feature>
<keyword evidence="7 13" id="KW-0472">Membrane</keyword>
<evidence type="ECO:0000256" key="7">
    <source>
        <dbReference type="ARBA" id="ARBA00023136"/>
    </source>
</evidence>
<evidence type="ECO:0000256" key="3">
    <source>
        <dbReference type="ARBA" id="ARBA00022692"/>
    </source>
</evidence>
<dbReference type="GO" id="GO:0005262">
    <property type="term" value="F:calcium channel activity"/>
    <property type="evidence" value="ECO:0007669"/>
    <property type="project" value="InterPro"/>
</dbReference>
<feature type="transmembrane region" description="Helical" evidence="13">
    <location>
        <begin position="2443"/>
        <end position="2465"/>
    </location>
</feature>
<feature type="compositionally biased region" description="Basic residues" evidence="12">
    <location>
        <begin position="1590"/>
        <end position="1600"/>
    </location>
</feature>
<evidence type="ECO:0000256" key="10">
    <source>
        <dbReference type="ARBA" id="ARBA00023303"/>
    </source>
</evidence>
<name>A0A1X7UW43_AMPQE</name>
<dbReference type="InterPro" id="IPR015925">
    <property type="entry name" value="Ryanodine_IP3_receptor"/>
</dbReference>
<proteinExistence type="predicted"/>
<sequence length="2715" mass="309996">MATPPSGSLRIGDTVLFRINNGFVYSELSSSPYNFMMVSGDTEELPNVNFAVFKVLAPNKYKARHHLAELEQRKSEEYEILNAKRALEVENTENEIEQARRYGSRVLYGDSVQLQHVSSKKFVSVHSEASKTESNNLLISLSSVNAEGCVFKVLPRYKVRSEGDEVRFRDQLKIESMKTQGQFLHSSNRTLGASNASFNVLKDCFELNLSATESALTLISHFSPSSNKIDDKALRAGSCVRLFHKEDECYIVAEGSFAELDNPIIEDVHCRMRRVDNRKHGEPSTSSNTYWQIEKQENPIDGNVISWGDRCRLKHLPTRSYLAVQKEGEQDWKVTLTEEKGLDTIFSFSPLIQEGDEVLLESYALIKHRVSGRWLHLDKQSKYERVGFDSKAKGLAGLQWDSAELYKLTTSADRGDYDSFTLQEVKEDLVDRFNFVAGIVPVLTAFIRSCFDGSDIKQKQGVRVRESLKDLKKWLVTDRDRDTKNNQKLLRNLRVLEQLAEILKAVEELSSRSKHFIVEIGRECYNVIQKFLEGDSRKNENYLAHFIEFFQTQMGQGLNAEEVLVEIVQDNLTIVSTMADTQMSNMIKQFVETQDPRFLEFLSSLCVCADRPIPSTQIRLLNELVRPHGRDIFLQTEVDRIAETGEERVFVRGPSVNDKLISMRKINPPEDKKRQIRRSTSEKKDKRDPYELLLAQLHFIAKLCKGNNNETISALMYSEENSTGYIGFNEAITVVKDAQIDSTLRSCYVELILVMFVDVGENRSFLDHLCYSFVYDGLSATPYDDTGDEETIALTGVENLHFPDLKNWILDTINSRTELRSHSSFIKQNEYLSHVLELLGYLVRYGYYDDLGDVDDTMIPLIKLLDGHTDLPSLPNEGQLYNVLYQFSDYCLCVDDTEEMTEFISQFRASGRKMDTPENKAVFGVKCRALEVLELFFRFKFYVKLQKFMYDFIVLQTKRIRVQSFSFHQSTEEADPPVALSQLIQLPENDCSIVHSSRMISMTRDRIKYLCGGCIDGGGFAPADKGVPKLEEVLLDLSEYDCDELVTASLDLLTQMYFFEEELFQKAHQGQLLTAPESLKDFKLVKDDILPELRQLLRVDANRENQDRVEYLMQQLKGLCIMRGSDDPNKQNQLMLDNFGLVSELVSFVLSNESQESQVETASATEDDAKDIKGAALPVGKGVCHECLCLLRHLATDNISVQKRLFNRIDDLLDITVPVPVLSDLADLITEVFTGGPELILKVTEDHIEKIFGIMKDSENCNVQAQFMVTLEAMAKIEEFNLPVARNQAQIIKNFCQLDRKGFCKIVLGEDKDIEEQRMDLLETDDDDSPQLQLLLNVTDMLAACAEGKHRFIESVCQNILSIDELINIMTSNLPPNRKRPFVRFLIWVYMVTQEDQRGQQGATLSHGDLMWGYLKHMAEFLENIATVLDGVSSEGLEDLKYEMTASNRRRTSFSSAARPKKSSRILSVKIYPGITDERGQLIPGLLEYLADGVIPLLHSYYTTFFDPDGLSKESEKSKEFEVSANIAKSLAHLSKELIKVFSSQSYIQMYQETLNKLLEFDEIKERASLDEKKTLEVQEALDSVALIKPSRHSSRRGSSKKLNQGLQKQFTVDSQIEEETSGDDMIEHYDEQQELNDLFNSYSRNYHSSYMGPNTARHQINSPVEEIEYSDEGEELPLGPSFQRLVHLFFSPQNKEVKEHSERLLYQLEVSSKRTEQLGEAEQVKQNILDVRCLQLLRALIHNQIKQIDPELKDRDPIKFREKSDTLIVPIQNRIQGFDNAVNRVIPLLTHIDESISREALALMKALLFSGNEECQDGIARSVQETREEIIFLVLKQRLEIGSLNYRETNALKAQLDERKELKRKNEPAATTKEQTLRRDTSTASMSRKVTFSKADETVIMNPTSKEVAISMETLDRDEEELSTLKRPKALSFVTDDEAGESSCSKPEGEKGKEVEVLSQQLIADGHWTNLVLEVIGLMCDGQNRTLQNYLREQPDNFKTINVVAEVTAFLHAYTADFSQGNLAQISQILQALVEMCVGNVENQQVIYDKLVLDPLNRILQLPLDEMHKDCVTDDPHKCTTCSYILELIQVKGSAIELLDVMLEEINPLTATVAKGIGSSLDVDSVFSTMKLFYDLQSHSLVRKQQMDDDCQRGLNKAYQVLVTLIDYGTIPVKSKRELKKLADKSCRDAVNAAAQHSHSIEIHYEEEGAKPMLARVHFPYKGELREEVTELVRWSINRDSMEDKQRALLDLMPALKRDVLHQTKLKDTKIMKPFLAFHSIRSRLLMFVTVLLNLFLLFIYTVPPHAVGNNTPFRPDFPRWFHPLFFVLGAIHLFLSLWIVVEYFVINWPHFRLPSFCYTLRAKLEYAVLKESSTYQPPRLNCIDVGLFSISTLYMFLFLLSSILSLAFSGYFYCFCLLFIIIDNDILKRVLRSVTKNGISLIWVAILGLIVLFIYAVISFALLQNNFDPESSLYCSNLGECTYSVLRYGLVDNLGFVVPFQNGTSFDPPLFSGRLIFGLSYFVIVSTIGLNIVFGIIVDSFSELREERSNIEAEQKSKCFICDLPSYDFERRAKGFHNHVKHDHNMWDYVYYSLYLDNIDTGDHNAIQKYVYELISENDTGFFPQEEARCLSGEVDTTGEKIGELQEKVESILQHFRDKEYAKSVKAKELDQKKWEQEVQQSSITPQISVDQSVTFRHGLPSGKSMDFGSGPF</sequence>
<dbReference type="Gene3D" id="1.25.10.30">
    <property type="entry name" value="IP3 receptor type 1 binding core, RIH domain"/>
    <property type="match status" value="1"/>
</dbReference>
<protein>
    <recommendedName>
        <fullName evidence="14">MIR domain-containing protein</fullName>
    </recommendedName>
</protein>
<feature type="region of interest" description="Disordered" evidence="12">
    <location>
        <begin position="1590"/>
        <end position="1610"/>
    </location>
</feature>
<evidence type="ECO:0000256" key="4">
    <source>
        <dbReference type="ARBA" id="ARBA00022737"/>
    </source>
</evidence>
<evidence type="ECO:0000256" key="2">
    <source>
        <dbReference type="ARBA" id="ARBA00022448"/>
    </source>
</evidence>
<dbReference type="Pfam" id="PF00520">
    <property type="entry name" value="Ion_trans"/>
    <property type="match status" value="1"/>
</dbReference>
<keyword evidence="6" id="KW-0406">Ion transport</keyword>
<dbReference type="InterPro" id="IPR000699">
    <property type="entry name" value="RIH_dom"/>
</dbReference>
<keyword evidence="3 13" id="KW-0812">Transmembrane</keyword>
<dbReference type="Pfam" id="PF01365">
    <property type="entry name" value="RYDR_ITPR"/>
    <property type="match status" value="1"/>
</dbReference>
<accession>A0A1X7UW43</accession>
<evidence type="ECO:0000256" key="6">
    <source>
        <dbReference type="ARBA" id="ARBA00023065"/>
    </source>
</evidence>
<feature type="transmembrane region" description="Helical" evidence="13">
    <location>
        <begin position="2395"/>
        <end position="2422"/>
    </location>
</feature>